<reference evidence="9 10" key="1">
    <citation type="submission" date="2019-08" db="EMBL/GenBank/DDBJ databases">
        <authorList>
            <person name="Dong K."/>
        </authorList>
    </citation>
    <scope>NUCLEOTIDE SEQUENCE [LARGE SCALE GENOMIC DNA]</scope>
    <source>
        <strain evidence="9 10">JCM14558</strain>
    </source>
</reference>
<evidence type="ECO:0000313" key="10">
    <source>
        <dbReference type="Proteomes" id="UP000321034"/>
    </source>
</evidence>
<gene>
    <name evidence="9" type="ORF">FVP77_05645</name>
</gene>
<feature type="transmembrane region" description="Helical" evidence="7">
    <location>
        <begin position="108"/>
        <end position="128"/>
    </location>
</feature>
<dbReference type="Pfam" id="PF00892">
    <property type="entry name" value="EamA"/>
    <property type="match status" value="2"/>
</dbReference>
<sequence>MTASLTAPVPTVRATGAGGLLLGLISAVAFASSGSVMKPLLEAGWSLGAALLLRMSGAALVLAYPFFRAVLRERGFLRRHWPLIVGFGLTGVTGCQLFYFAAMQRIPVGVALLIQYFAPVLLVGLAWVRTRRAPSRVVVVGSVASIVGLVLMVDLTGGSFDLIGTLCALGAAICLGAYFLIAERTGDSIPPLALAGGGLLTGALLLGVLVVTGVLPFVAPPVDVVLGGVTVPWIVPVVWVVLIATVCGYAFGVIAVSKIGSRLASFVGLTEALFAGAIAWLLIGETPTAVQAIGGALILAGVVCVRLDARGAGTPKGEAAIVPVVPAP</sequence>
<organism evidence="9 10">
    <name type="scientific">Microbacterium hatanonis</name>
    <dbReference type="NCBI Taxonomy" id="404366"/>
    <lineage>
        <taxon>Bacteria</taxon>
        <taxon>Bacillati</taxon>
        <taxon>Actinomycetota</taxon>
        <taxon>Actinomycetes</taxon>
        <taxon>Micrococcales</taxon>
        <taxon>Microbacteriaceae</taxon>
        <taxon>Microbacterium</taxon>
    </lineage>
</organism>
<dbReference type="EMBL" id="VRSV01000001">
    <property type="protein sequence ID" value="TXK12930.1"/>
    <property type="molecule type" value="Genomic_DNA"/>
</dbReference>
<dbReference type="InterPro" id="IPR051258">
    <property type="entry name" value="Diverse_Substrate_Transporter"/>
</dbReference>
<keyword evidence="5 7" id="KW-1133">Transmembrane helix</keyword>
<feature type="transmembrane region" description="Helical" evidence="7">
    <location>
        <begin position="47"/>
        <end position="71"/>
    </location>
</feature>
<comment type="similarity">
    <text evidence="2">Belongs to the EamA transporter family.</text>
</comment>
<keyword evidence="6 7" id="KW-0472">Membrane</keyword>
<name>A0A5C8I486_9MICO</name>
<feature type="transmembrane region" description="Helical" evidence="7">
    <location>
        <begin position="162"/>
        <end position="181"/>
    </location>
</feature>
<comment type="subcellular location">
    <subcellularLocation>
        <location evidence="1">Cell membrane</location>
        <topology evidence="1">Multi-pass membrane protein</topology>
    </subcellularLocation>
</comment>
<feature type="domain" description="EamA" evidence="8">
    <location>
        <begin position="19"/>
        <end position="153"/>
    </location>
</feature>
<evidence type="ECO:0000256" key="3">
    <source>
        <dbReference type="ARBA" id="ARBA00022475"/>
    </source>
</evidence>
<feature type="transmembrane region" description="Helical" evidence="7">
    <location>
        <begin position="83"/>
        <end position="102"/>
    </location>
</feature>
<feature type="transmembrane region" description="Helical" evidence="7">
    <location>
        <begin position="289"/>
        <end position="307"/>
    </location>
</feature>
<dbReference type="PANTHER" id="PTHR42920">
    <property type="entry name" value="OS03G0707200 PROTEIN-RELATED"/>
    <property type="match status" value="1"/>
</dbReference>
<evidence type="ECO:0000256" key="4">
    <source>
        <dbReference type="ARBA" id="ARBA00022692"/>
    </source>
</evidence>
<evidence type="ECO:0000313" key="9">
    <source>
        <dbReference type="EMBL" id="TXK12930.1"/>
    </source>
</evidence>
<feature type="transmembrane region" description="Helical" evidence="7">
    <location>
        <begin position="231"/>
        <end position="256"/>
    </location>
</feature>
<keyword evidence="4 7" id="KW-0812">Transmembrane</keyword>
<evidence type="ECO:0000256" key="5">
    <source>
        <dbReference type="ARBA" id="ARBA00022989"/>
    </source>
</evidence>
<feature type="transmembrane region" description="Helical" evidence="7">
    <location>
        <begin position="263"/>
        <end position="283"/>
    </location>
</feature>
<proteinExistence type="inferred from homology"/>
<feature type="transmembrane region" description="Helical" evidence="7">
    <location>
        <begin position="137"/>
        <end position="156"/>
    </location>
</feature>
<feature type="transmembrane region" description="Helical" evidence="7">
    <location>
        <begin position="193"/>
        <end position="219"/>
    </location>
</feature>
<feature type="domain" description="EamA" evidence="8">
    <location>
        <begin position="163"/>
        <end position="305"/>
    </location>
</feature>
<evidence type="ECO:0000256" key="6">
    <source>
        <dbReference type="ARBA" id="ARBA00023136"/>
    </source>
</evidence>
<dbReference type="Proteomes" id="UP000321034">
    <property type="component" value="Unassembled WGS sequence"/>
</dbReference>
<keyword evidence="10" id="KW-1185">Reference proteome</keyword>
<keyword evidence="3" id="KW-1003">Cell membrane</keyword>
<dbReference type="GO" id="GO:0005886">
    <property type="term" value="C:plasma membrane"/>
    <property type="evidence" value="ECO:0007669"/>
    <property type="project" value="UniProtKB-SubCell"/>
</dbReference>
<dbReference type="AlphaFoldDB" id="A0A5C8I486"/>
<dbReference type="PANTHER" id="PTHR42920:SF11">
    <property type="entry name" value="INNER MEMBRANE PROTEIN YTFF"/>
    <property type="match status" value="1"/>
</dbReference>
<dbReference type="OrthoDB" id="154915at2"/>
<dbReference type="InterPro" id="IPR037185">
    <property type="entry name" value="EmrE-like"/>
</dbReference>
<evidence type="ECO:0000259" key="8">
    <source>
        <dbReference type="Pfam" id="PF00892"/>
    </source>
</evidence>
<dbReference type="RefSeq" id="WP_147893625.1">
    <property type="nucleotide sequence ID" value="NZ_BAAANR010000001.1"/>
</dbReference>
<comment type="caution">
    <text evidence="9">The sequence shown here is derived from an EMBL/GenBank/DDBJ whole genome shotgun (WGS) entry which is preliminary data.</text>
</comment>
<protein>
    <submittedName>
        <fullName evidence="9">EamA family transporter</fullName>
    </submittedName>
</protein>
<dbReference type="InterPro" id="IPR000620">
    <property type="entry name" value="EamA_dom"/>
</dbReference>
<evidence type="ECO:0000256" key="7">
    <source>
        <dbReference type="SAM" id="Phobius"/>
    </source>
</evidence>
<evidence type="ECO:0000256" key="2">
    <source>
        <dbReference type="ARBA" id="ARBA00007362"/>
    </source>
</evidence>
<dbReference type="SUPFAM" id="SSF103481">
    <property type="entry name" value="Multidrug resistance efflux transporter EmrE"/>
    <property type="match status" value="2"/>
</dbReference>
<evidence type="ECO:0000256" key="1">
    <source>
        <dbReference type="ARBA" id="ARBA00004651"/>
    </source>
</evidence>
<accession>A0A5C8I486</accession>